<evidence type="ECO:0000313" key="19">
    <source>
        <dbReference type="Proteomes" id="UP000053424"/>
    </source>
</evidence>
<dbReference type="HOGENOM" id="CLU_045138_0_0_1"/>
<evidence type="ECO:0000259" key="17">
    <source>
        <dbReference type="PROSITE" id="PS50191"/>
    </source>
</evidence>
<dbReference type="GO" id="GO:0046872">
    <property type="term" value="F:metal ion binding"/>
    <property type="evidence" value="ECO:0007669"/>
    <property type="project" value="UniProtKB-KW"/>
</dbReference>
<dbReference type="PANTHER" id="PTHR47669">
    <property type="entry name" value="PHOSPHATIDYLINOSITOL TRANSFER PROTEIN SFH5"/>
    <property type="match status" value="1"/>
</dbReference>
<dbReference type="OrthoDB" id="75724at2759"/>
<gene>
    <name evidence="18" type="ORF">M413DRAFT_442568</name>
</gene>
<reference evidence="18 19" key="1">
    <citation type="submission" date="2014-04" db="EMBL/GenBank/DDBJ databases">
        <authorList>
            <consortium name="DOE Joint Genome Institute"/>
            <person name="Kuo A."/>
            <person name="Gay G."/>
            <person name="Dore J."/>
            <person name="Kohler A."/>
            <person name="Nagy L.G."/>
            <person name="Floudas D."/>
            <person name="Copeland A."/>
            <person name="Barry K.W."/>
            <person name="Cichocki N."/>
            <person name="Veneault-Fourrey C."/>
            <person name="LaButti K."/>
            <person name="Lindquist E.A."/>
            <person name="Lipzen A."/>
            <person name="Lundell T."/>
            <person name="Morin E."/>
            <person name="Murat C."/>
            <person name="Sun H."/>
            <person name="Tunlid A."/>
            <person name="Henrissat B."/>
            <person name="Grigoriev I.V."/>
            <person name="Hibbett D.S."/>
            <person name="Martin F."/>
            <person name="Nordberg H.P."/>
            <person name="Cantor M.N."/>
            <person name="Hua S.X."/>
        </authorList>
    </citation>
    <scope>NUCLEOTIDE SEQUENCE [LARGE SCALE GENOMIC DNA]</scope>
    <source>
        <strain evidence="19">h7</strain>
    </source>
</reference>
<name>A0A0C3CLJ2_HEBCY</name>
<evidence type="ECO:0000256" key="14">
    <source>
        <dbReference type="ARBA" id="ARBA00024180"/>
    </source>
</evidence>
<keyword evidence="19" id="KW-1185">Reference proteome</keyword>
<dbReference type="GO" id="GO:0005829">
    <property type="term" value="C:cytosol"/>
    <property type="evidence" value="ECO:0007669"/>
    <property type="project" value="TreeGrafter"/>
</dbReference>
<evidence type="ECO:0000256" key="5">
    <source>
        <dbReference type="ARBA" id="ARBA00022490"/>
    </source>
</evidence>
<keyword evidence="10" id="KW-0408">Iron</keyword>
<keyword evidence="11 15" id="KW-0445">Lipid transport</keyword>
<comment type="function">
    <text evidence="14">Non-classical phosphatidylinositol (PtdIns) transfer protein (PITP), which exhibits PtdIns-binding/transfer activity in the absence of detectable PtdCho-binding/transfer activity. Regulates PtdIns(4,5)P2 homeostasis at the plasma membrane. Heme-binding protein that may play a role in organic oxidant-induced stress responses.</text>
</comment>
<keyword evidence="9 15" id="KW-0492">Microsome</keyword>
<feature type="region of interest" description="Disordered" evidence="16">
    <location>
        <begin position="1"/>
        <end position="83"/>
    </location>
</feature>
<keyword evidence="5 15" id="KW-0963">Cytoplasm</keyword>
<evidence type="ECO:0000256" key="12">
    <source>
        <dbReference type="ARBA" id="ARBA00023136"/>
    </source>
</evidence>
<evidence type="ECO:0000256" key="9">
    <source>
        <dbReference type="ARBA" id="ARBA00022848"/>
    </source>
</evidence>
<dbReference type="GO" id="GO:0017157">
    <property type="term" value="P:regulation of exocytosis"/>
    <property type="evidence" value="ECO:0007669"/>
    <property type="project" value="TreeGrafter"/>
</dbReference>
<evidence type="ECO:0000256" key="1">
    <source>
        <dbReference type="ARBA" id="ARBA00001970"/>
    </source>
</evidence>
<dbReference type="GO" id="GO:0008526">
    <property type="term" value="F:phosphatidylinositol transfer activity"/>
    <property type="evidence" value="ECO:0007669"/>
    <property type="project" value="UniProtKB-UniRule"/>
</dbReference>
<dbReference type="GO" id="GO:0032541">
    <property type="term" value="C:cortical endoplasmic reticulum"/>
    <property type="evidence" value="ECO:0007669"/>
    <property type="project" value="TreeGrafter"/>
</dbReference>
<keyword evidence="4 15" id="KW-0813">Transport</keyword>
<dbReference type="GO" id="GO:0043001">
    <property type="term" value="P:Golgi to plasma membrane protein transport"/>
    <property type="evidence" value="ECO:0007669"/>
    <property type="project" value="TreeGrafter"/>
</dbReference>
<dbReference type="InterPro" id="IPR001251">
    <property type="entry name" value="CRAL-TRIO_dom"/>
</dbReference>
<dbReference type="InterPro" id="IPR042938">
    <property type="entry name" value="Sfh5"/>
</dbReference>
<evidence type="ECO:0000256" key="8">
    <source>
        <dbReference type="ARBA" id="ARBA00022824"/>
    </source>
</evidence>
<dbReference type="AlphaFoldDB" id="A0A0C3CLJ2"/>
<dbReference type="SMART" id="SM00516">
    <property type="entry name" value="SEC14"/>
    <property type="match status" value="1"/>
</dbReference>
<evidence type="ECO:0000256" key="10">
    <source>
        <dbReference type="ARBA" id="ARBA00023004"/>
    </source>
</evidence>
<evidence type="ECO:0000256" key="3">
    <source>
        <dbReference type="ARBA" id="ARBA00006667"/>
    </source>
</evidence>
<dbReference type="SUPFAM" id="SSF52087">
    <property type="entry name" value="CRAL/TRIO domain"/>
    <property type="match status" value="1"/>
</dbReference>
<comment type="cofactor">
    <cofactor evidence="1">
        <name>heme b</name>
        <dbReference type="ChEBI" id="CHEBI:60344"/>
    </cofactor>
</comment>
<dbReference type="InterPro" id="IPR036865">
    <property type="entry name" value="CRAL-TRIO_dom_sf"/>
</dbReference>
<dbReference type="PROSITE" id="PS50191">
    <property type="entry name" value="CRAL_TRIO"/>
    <property type="match status" value="1"/>
</dbReference>
<feature type="domain" description="CRAL-TRIO" evidence="17">
    <location>
        <begin position="174"/>
        <end position="349"/>
    </location>
</feature>
<keyword evidence="7" id="KW-0479">Metal-binding</keyword>
<dbReference type="Proteomes" id="UP000053424">
    <property type="component" value="Unassembled WGS sequence"/>
</dbReference>
<sequence length="349" mass="38305">MAAPDPSLVPTTTISPDPAQVPTPVLEAPAPVNTVEIAPRSSAPSGGSDNKPTDTLTAPSTAATAAGSSSVQPPQDELQSSLTKKFTADEWKALVEFRNELPSIFSSAFPDIEKAKAEITPITIWGVSVDPVNPRQDPRVSVILMKFLRARNLSIREAGAMLINTLRWRASFNIEAALKEEFPQEVFGNLGHLFGRDKGKRPVVYNVYGGNQDLKAVFGDVDRFIRWRIALMERSVDQLDFLEVDQTVQIHDYEGVSLTSRDANSKAAAAEATNIFQSHYPELLYKKIFINVPTILNWIFWAFKPLISANTLAKMSVVGTSHHSIKKALSELIDISELPTRYGGEANAF</sequence>
<evidence type="ECO:0000256" key="15">
    <source>
        <dbReference type="RuleBase" id="RU367059"/>
    </source>
</evidence>
<dbReference type="CDD" id="cd00170">
    <property type="entry name" value="SEC14"/>
    <property type="match status" value="1"/>
</dbReference>
<evidence type="ECO:0000313" key="18">
    <source>
        <dbReference type="EMBL" id="KIM44606.1"/>
    </source>
</evidence>
<evidence type="ECO:0000256" key="2">
    <source>
        <dbReference type="ARBA" id="ARBA00004406"/>
    </source>
</evidence>
<dbReference type="GO" id="GO:0005886">
    <property type="term" value="C:plasma membrane"/>
    <property type="evidence" value="ECO:0007669"/>
    <property type="project" value="TreeGrafter"/>
</dbReference>
<dbReference type="EMBL" id="KN831773">
    <property type="protein sequence ID" value="KIM44606.1"/>
    <property type="molecule type" value="Genomic_DNA"/>
</dbReference>
<dbReference type="SUPFAM" id="SSF46938">
    <property type="entry name" value="CRAL/TRIO N-terminal domain"/>
    <property type="match status" value="1"/>
</dbReference>
<evidence type="ECO:0000256" key="7">
    <source>
        <dbReference type="ARBA" id="ARBA00022723"/>
    </source>
</evidence>
<reference evidence="19" key="2">
    <citation type="submission" date="2015-01" db="EMBL/GenBank/DDBJ databases">
        <title>Evolutionary Origins and Diversification of the Mycorrhizal Mutualists.</title>
        <authorList>
            <consortium name="DOE Joint Genome Institute"/>
            <consortium name="Mycorrhizal Genomics Consortium"/>
            <person name="Kohler A."/>
            <person name="Kuo A."/>
            <person name="Nagy L.G."/>
            <person name="Floudas D."/>
            <person name="Copeland A."/>
            <person name="Barry K.W."/>
            <person name="Cichocki N."/>
            <person name="Veneault-Fourrey C."/>
            <person name="LaButti K."/>
            <person name="Lindquist E.A."/>
            <person name="Lipzen A."/>
            <person name="Lundell T."/>
            <person name="Morin E."/>
            <person name="Murat C."/>
            <person name="Riley R."/>
            <person name="Ohm R."/>
            <person name="Sun H."/>
            <person name="Tunlid A."/>
            <person name="Henrissat B."/>
            <person name="Grigoriev I.V."/>
            <person name="Hibbett D.S."/>
            <person name="Martin F."/>
        </authorList>
    </citation>
    <scope>NUCLEOTIDE SEQUENCE [LARGE SCALE GENOMIC DNA]</scope>
    <source>
        <strain evidence="19">h7</strain>
    </source>
</reference>
<evidence type="ECO:0000256" key="11">
    <source>
        <dbReference type="ARBA" id="ARBA00023055"/>
    </source>
</evidence>
<dbReference type="InterPro" id="IPR036273">
    <property type="entry name" value="CRAL/TRIO_N_dom_sf"/>
</dbReference>
<keyword evidence="8 15" id="KW-0256">Endoplasmic reticulum</keyword>
<organism evidence="18 19">
    <name type="scientific">Hebeloma cylindrosporum</name>
    <dbReference type="NCBI Taxonomy" id="76867"/>
    <lineage>
        <taxon>Eukaryota</taxon>
        <taxon>Fungi</taxon>
        <taxon>Dikarya</taxon>
        <taxon>Basidiomycota</taxon>
        <taxon>Agaricomycotina</taxon>
        <taxon>Agaricomycetes</taxon>
        <taxon>Agaricomycetidae</taxon>
        <taxon>Agaricales</taxon>
        <taxon>Agaricineae</taxon>
        <taxon>Hymenogastraceae</taxon>
        <taxon>Hebeloma</taxon>
    </lineage>
</organism>
<evidence type="ECO:0000256" key="16">
    <source>
        <dbReference type="SAM" id="MobiDB-lite"/>
    </source>
</evidence>
<comment type="catalytic activity">
    <reaction evidence="13">
        <text>a 1,2-diacyl-sn-glycero-3-phospho-(1D-myo-inositol)(in) = a 1,2-diacyl-sn-glycero-3-phospho-(1D-myo-inositol)(out)</text>
        <dbReference type="Rhea" id="RHEA:38691"/>
        <dbReference type="ChEBI" id="CHEBI:57880"/>
    </reaction>
    <physiologicalReaction direction="left-to-right" evidence="13">
        <dbReference type="Rhea" id="RHEA:38692"/>
    </physiologicalReaction>
</comment>
<feature type="compositionally biased region" description="Polar residues" evidence="16">
    <location>
        <begin position="71"/>
        <end position="83"/>
    </location>
</feature>
<dbReference type="PANTHER" id="PTHR47669:SF1">
    <property type="entry name" value="PHOSPHATIDYLINOSITOL TRANSFER PROTEIN SFH5"/>
    <property type="match status" value="1"/>
</dbReference>
<comment type="similarity">
    <text evidence="3 15">Belongs to the SFH5 family.</text>
</comment>
<protein>
    <recommendedName>
        <fullName evidence="15">Phosphatidylinositol transfer protein SFH5</fullName>
        <shortName evidence="15">PITP SFH5</shortName>
    </recommendedName>
</protein>
<keyword evidence="6" id="KW-0349">Heme</keyword>
<evidence type="ECO:0000256" key="4">
    <source>
        <dbReference type="ARBA" id="ARBA00022448"/>
    </source>
</evidence>
<dbReference type="GO" id="GO:0005789">
    <property type="term" value="C:endoplasmic reticulum membrane"/>
    <property type="evidence" value="ECO:0007669"/>
    <property type="project" value="UniProtKB-SubCell"/>
</dbReference>
<proteinExistence type="inferred from homology"/>
<dbReference type="STRING" id="686832.A0A0C3CLJ2"/>
<evidence type="ECO:0000256" key="13">
    <source>
        <dbReference type="ARBA" id="ARBA00024146"/>
    </source>
</evidence>
<comment type="subcellular location">
    <subcellularLocation>
        <location evidence="15">Cytoplasm</location>
    </subcellularLocation>
    <subcellularLocation>
        <location evidence="2 15">Endoplasmic reticulum membrane</location>
        <topology evidence="2 15">Peripheral membrane protein</topology>
    </subcellularLocation>
    <subcellularLocation>
        <location evidence="15">Microsome membrane</location>
        <topology evidence="15">Peripheral membrane protein</topology>
    </subcellularLocation>
</comment>
<feature type="compositionally biased region" description="Low complexity" evidence="16">
    <location>
        <begin position="53"/>
        <end position="70"/>
    </location>
</feature>
<dbReference type="Gene3D" id="3.40.525.10">
    <property type="entry name" value="CRAL-TRIO lipid binding domain"/>
    <property type="match status" value="1"/>
</dbReference>
<keyword evidence="12 15" id="KW-0472">Membrane</keyword>
<evidence type="ECO:0000256" key="6">
    <source>
        <dbReference type="ARBA" id="ARBA00022617"/>
    </source>
</evidence>
<dbReference type="Pfam" id="PF00650">
    <property type="entry name" value="CRAL_TRIO"/>
    <property type="match status" value="1"/>
</dbReference>
<accession>A0A0C3CLJ2</accession>